<dbReference type="InterPro" id="IPR022603">
    <property type="entry name" value="DUF3152"/>
</dbReference>
<gene>
    <name evidence="4" type="ORF">H1W00_11705</name>
</gene>
<name>A0A838XQ43_9ACTN</name>
<keyword evidence="2" id="KW-0732">Signal</keyword>
<keyword evidence="5" id="KW-1185">Reference proteome</keyword>
<evidence type="ECO:0000313" key="5">
    <source>
        <dbReference type="Proteomes" id="UP000550354"/>
    </source>
</evidence>
<dbReference type="RefSeq" id="WP_181755861.1">
    <property type="nucleotide sequence ID" value="NZ_JACEOG010000001.1"/>
</dbReference>
<dbReference type="Proteomes" id="UP000550354">
    <property type="component" value="Unassembled WGS sequence"/>
</dbReference>
<sequence>MTGSRIKNRRRGPSSLHLPKLAVAALTSAAAVLVLDAGVPKTPLASDPARLESTALPRLPTTERASDTPLERPSASRRTAAADRVQVPEHASGRFTIVPTLAAARPLSATRTTYRVEVEQGLPFEPESVARIVDDTLGDPRSWASVGHELKRVDGPAEVRILLASPRTTDDLCAPLGTGGRLSCRNKDKVVLNAWRWVNGAQTYEKDLRGYRRYLINHEVGHAFGLPHAACSKAGAPAPVMLQQTKSLDGCRPNPWPATAGRR</sequence>
<dbReference type="Pfam" id="PF11350">
    <property type="entry name" value="DUF3152"/>
    <property type="match status" value="1"/>
</dbReference>
<reference evidence="4 5" key="1">
    <citation type="submission" date="2020-07" db="EMBL/GenBank/DDBJ databases">
        <title>Draft genome and description of Aeromicrobium phoceense strain Marseille-Q0843 isolated from healthy skin swab.</title>
        <authorList>
            <person name="Boxberger M."/>
            <person name="La Scola B."/>
        </authorList>
    </citation>
    <scope>NUCLEOTIDE SEQUENCE [LARGE SCALE GENOMIC DNA]</scope>
    <source>
        <strain evidence="4 5">Marseille-Q0843</strain>
    </source>
</reference>
<feature type="signal peptide" evidence="2">
    <location>
        <begin position="1"/>
        <end position="30"/>
    </location>
</feature>
<feature type="chain" id="PRO_5038405863" evidence="2">
    <location>
        <begin position="31"/>
        <end position="263"/>
    </location>
</feature>
<feature type="domain" description="DUF3152" evidence="3">
    <location>
        <begin position="86"/>
        <end position="249"/>
    </location>
</feature>
<accession>A0A838XQ43</accession>
<organism evidence="4 5">
    <name type="scientific">Aeromicrobium phoceense</name>
    <dbReference type="NCBI Taxonomy" id="2754045"/>
    <lineage>
        <taxon>Bacteria</taxon>
        <taxon>Bacillati</taxon>
        <taxon>Actinomycetota</taxon>
        <taxon>Actinomycetes</taxon>
        <taxon>Propionibacteriales</taxon>
        <taxon>Nocardioidaceae</taxon>
        <taxon>Aeromicrobium</taxon>
    </lineage>
</organism>
<comment type="caution">
    <text evidence="4">The sequence shown here is derived from an EMBL/GenBank/DDBJ whole genome shotgun (WGS) entry which is preliminary data.</text>
</comment>
<evidence type="ECO:0000259" key="3">
    <source>
        <dbReference type="Pfam" id="PF11350"/>
    </source>
</evidence>
<dbReference type="AlphaFoldDB" id="A0A838XQ43"/>
<feature type="region of interest" description="Disordered" evidence="1">
    <location>
        <begin position="43"/>
        <end position="86"/>
    </location>
</feature>
<dbReference type="EMBL" id="JACEOG010000001">
    <property type="protein sequence ID" value="MBA4609144.1"/>
    <property type="molecule type" value="Genomic_DNA"/>
</dbReference>
<dbReference type="SUPFAM" id="SSF55486">
    <property type="entry name" value="Metalloproteases ('zincins'), catalytic domain"/>
    <property type="match status" value="1"/>
</dbReference>
<evidence type="ECO:0000256" key="1">
    <source>
        <dbReference type="SAM" id="MobiDB-lite"/>
    </source>
</evidence>
<protein>
    <submittedName>
        <fullName evidence="4">DUF3152 domain-containing protein</fullName>
    </submittedName>
</protein>
<evidence type="ECO:0000256" key="2">
    <source>
        <dbReference type="SAM" id="SignalP"/>
    </source>
</evidence>
<evidence type="ECO:0000313" key="4">
    <source>
        <dbReference type="EMBL" id="MBA4609144.1"/>
    </source>
</evidence>
<proteinExistence type="predicted"/>